<dbReference type="Proteomes" id="UP001314263">
    <property type="component" value="Unassembled WGS sequence"/>
</dbReference>
<dbReference type="EMBL" id="CAUYUE010000002">
    <property type="protein sequence ID" value="CAK0746596.1"/>
    <property type="molecule type" value="Genomic_DNA"/>
</dbReference>
<keyword evidence="2" id="KW-1185">Reference proteome</keyword>
<organism evidence="1 2">
    <name type="scientific">Coccomyxa viridis</name>
    <dbReference type="NCBI Taxonomy" id="1274662"/>
    <lineage>
        <taxon>Eukaryota</taxon>
        <taxon>Viridiplantae</taxon>
        <taxon>Chlorophyta</taxon>
        <taxon>core chlorophytes</taxon>
        <taxon>Trebouxiophyceae</taxon>
        <taxon>Trebouxiophyceae incertae sedis</taxon>
        <taxon>Coccomyxaceae</taxon>
        <taxon>Coccomyxa</taxon>
    </lineage>
</organism>
<comment type="caution">
    <text evidence="1">The sequence shown here is derived from an EMBL/GenBank/DDBJ whole genome shotgun (WGS) entry which is preliminary data.</text>
</comment>
<reference evidence="1 2" key="1">
    <citation type="submission" date="2023-10" db="EMBL/GenBank/DDBJ databases">
        <authorList>
            <person name="Maclean D."/>
            <person name="Macfadyen A."/>
        </authorList>
    </citation>
    <scope>NUCLEOTIDE SEQUENCE [LARGE SCALE GENOMIC DNA]</scope>
</reference>
<accession>A0AAV1HY08</accession>
<proteinExistence type="predicted"/>
<dbReference type="AlphaFoldDB" id="A0AAV1HY08"/>
<name>A0AAV1HY08_9CHLO</name>
<sequence>MPQPVQSAACCLSRKVLSLLNYLRPFIVHRVASLTVMVVQHSLSRDVYLAHFRGLNAAHCIGRKAFAADRRIAERLPRASGKIRRTAVLAYAICCEEVLQRAGQEHITDYIQGCIC</sequence>
<gene>
    <name evidence="1" type="ORF">CVIRNUC_001704</name>
</gene>
<evidence type="ECO:0000313" key="1">
    <source>
        <dbReference type="EMBL" id="CAK0746596.1"/>
    </source>
</evidence>
<protein>
    <submittedName>
        <fullName evidence="1">Uncharacterized protein</fullName>
    </submittedName>
</protein>
<evidence type="ECO:0000313" key="2">
    <source>
        <dbReference type="Proteomes" id="UP001314263"/>
    </source>
</evidence>